<evidence type="ECO:0000256" key="1">
    <source>
        <dbReference type="SAM" id="MobiDB-lite"/>
    </source>
</evidence>
<reference evidence="2 3" key="1">
    <citation type="submission" date="2014-03" db="EMBL/GenBank/DDBJ databases">
        <title>Genomics of Bifidobacteria.</title>
        <authorList>
            <person name="Ventura M."/>
            <person name="Milani C."/>
            <person name="Lugli G.A."/>
        </authorList>
    </citation>
    <scope>NUCLEOTIDE SEQUENCE [LARGE SCALE GENOMIC DNA]</scope>
    <source>
        <strain evidence="2 3">DSM 21395</strain>
    </source>
</reference>
<dbReference type="GO" id="GO:0016787">
    <property type="term" value="F:hydrolase activity"/>
    <property type="evidence" value="ECO:0007669"/>
    <property type="project" value="UniProtKB-KW"/>
</dbReference>
<dbReference type="GeneID" id="93094534"/>
<dbReference type="Proteomes" id="UP000029082">
    <property type="component" value="Unassembled WGS sequence"/>
</dbReference>
<dbReference type="SUPFAM" id="SSF53474">
    <property type="entry name" value="alpha/beta-Hydrolases"/>
    <property type="match status" value="1"/>
</dbReference>
<dbReference type="EMBL" id="JGZE01000004">
    <property type="protein sequence ID" value="KFI78286.1"/>
    <property type="molecule type" value="Genomic_DNA"/>
</dbReference>
<dbReference type="STRING" id="1437603.GCA_000771525_01493"/>
<dbReference type="GO" id="GO:0016740">
    <property type="term" value="F:transferase activity"/>
    <property type="evidence" value="ECO:0007669"/>
    <property type="project" value="UniProtKB-KW"/>
</dbReference>
<gene>
    <name evidence="2" type="ORF">BMON_1551</name>
</gene>
<dbReference type="InterPro" id="IPR024499">
    <property type="entry name" value="Mbeg1-like"/>
</dbReference>
<evidence type="ECO:0000313" key="3">
    <source>
        <dbReference type="Proteomes" id="UP000029082"/>
    </source>
</evidence>
<dbReference type="RefSeq" id="WP_081882822.1">
    <property type="nucleotide sequence ID" value="NZ_JDUO01000005.1"/>
</dbReference>
<feature type="region of interest" description="Disordered" evidence="1">
    <location>
        <begin position="400"/>
        <end position="431"/>
    </location>
</feature>
<keyword evidence="3" id="KW-1185">Reference proteome</keyword>
<organism evidence="2 3">
    <name type="scientific">Bifidobacterium mongoliense DSM 21395</name>
    <dbReference type="NCBI Taxonomy" id="1437603"/>
    <lineage>
        <taxon>Bacteria</taxon>
        <taxon>Bacillati</taxon>
        <taxon>Actinomycetota</taxon>
        <taxon>Actinomycetes</taxon>
        <taxon>Bifidobacteriales</taxon>
        <taxon>Bifidobacteriaceae</taxon>
        <taxon>Bifidobacterium</taxon>
    </lineage>
</organism>
<sequence length="431" mass="47401">MGTILDYAERERHGFDERPFNAVDALILSSLAYQDMPDTVTDLAGVQRRYGTLRSRLKLIDPMHPIAAWRPLRRAPFPGTRLDALTERLERHEFIEGHGPKGLTDPHLTMALYAKAGRNPRFSGIEVAAFDRRFSAEHQTQFAAETFRLPDGTLAIAFQGTDDSFVGWKEDFNMAFQYPVPAQESAADYLASVAALWQGPITLMGHSKGGNLAVYAALHASGDLDARITRVYSLDGPGFPEEVVCGERYRSLISRIDKIVPSSSIVGMILETPEPSRVVQSDQRGIMQHLAFSWQVEGDGFVELPAVSPGSRYFNTSLNTWLRGMSTEQRHRTVDALFSVLHATGAEGFTTMMASFPRVLPEMIGRFAGLSDEDRRNILFAANLLIRARFDHTFRGTQHISGDDAADSVTPSSVPVHPTGGAPSGPVPTAS</sequence>
<dbReference type="Pfam" id="PF11187">
    <property type="entry name" value="Mbeg1-like"/>
    <property type="match status" value="1"/>
</dbReference>
<proteinExistence type="predicted"/>
<dbReference type="OrthoDB" id="9769481at2"/>
<keyword evidence="2" id="KW-0808">Transferase</keyword>
<evidence type="ECO:0000313" key="2">
    <source>
        <dbReference type="EMBL" id="KFI78286.1"/>
    </source>
</evidence>
<dbReference type="Gene3D" id="3.40.50.1820">
    <property type="entry name" value="alpha/beta hydrolase"/>
    <property type="match status" value="1"/>
</dbReference>
<dbReference type="AlphaFoldDB" id="A0A087C4T6"/>
<dbReference type="InterPro" id="IPR029058">
    <property type="entry name" value="AB_hydrolase_fold"/>
</dbReference>
<comment type="caution">
    <text evidence="2">The sequence shown here is derived from an EMBL/GenBank/DDBJ whole genome shotgun (WGS) entry which is preliminary data.</text>
</comment>
<protein>
    <submittedName>
        <fullName evidence="2">Putative hydrolase or acyl transferase</fullName>
    </submittedName>
</protein>
<accession>A0A087C4T6</accession>
<keyword evidence="2" id="KW-0378">Hydrolase</keyword>
<dbReference type="eggNOG" id="COG1073">
    <property type="taxonomic scope" value="Bacteria"/>
</dbReference>
<name>A0A087C4T6_9BIFI</name>